<feature type="non-terminal residue" evidence="1">
    <location>
        <position position="1"/>
    </location>
</feature>
<reference evidence="1" key="1">
    <citation type="submission" date="2019-02" db="EMBL/GenBank/DDBJ databases">
        <authorList>
            <consortium name="GenomeTrakr network: Whole genome sequencing for foodborne pathogen traceback"/>
        </authorList>
    </citation>
    <scope>NUCLEOTIDE SEQUENCE</scope>
    <source>
        <strain evidence="1">FSIS21923418</strain>
    </source>
</reference>
<sequence length="20" mass="2349">HRGISYMINKVNSIDDIIEM</sequence>
<protein>
    <submittedName>
        <fullName evidence="1">DUF1832 domain-containing protein</fullName>
    </submittedName>
</protein>
<proteinExistence type="predicted"/>
<comment type="caution">
    <text evidence="1">The sequence shown here is derived from an EMBL/GenBank/DDBJ whole genome shotgun (WGS) entry which is preliminary data.</text>
</comment>
<name>A0A5X9KMJ7_SALET</name>
<evidence type="ECO:0000313" key="1">
    <source>
        <dbReference type="EMBL" id="ECB3641344.1"/>
    </source>
</evidence>
<accession>A0A5X9KMJ7</accession>
<gene>
    <name evidence="1" type="ORF">EWR76_24290</name>
</gene>
<dbReference type="AlphaFoldDB" id="A0A5X9KMJ7"/>
<dbReference type="EMBL" id="AAHXIE010000129">
    <property type="protein sequence ID" value="ECB3641344.1"/>
    <property type="molecule type" value="Genomic_DNA"/>
</dbReference>
<organism evidence="1">
    <name type="scientific">Salmonella enterica subsp. enterica serovar Kentucky</name>
    <dbReference type="NCBI Taxonomy" id="192955"/>
    <lineage>
        <taxon>Bacteria</taxon>
        <taxon>Pseudomonadati</taxon>
        <taxon>Pseudomonadota</taxon>
        <taxon>Gammaproteobacteria</taxon>
        <taxon>Enterobacterales</taxon>
        <taxon>Enterobacteriaceae</taxon>
        <taxon>Salmonella</taxon>
    </lineage>
</organism>